<protein>
    <submittedName>
        <fullName evidence="1">CxxH/CxxC family protein</fullName>
    </submittedName>
</protein>
<dbReference type="EMBL" id="CP009687">
    <property type="protein sequence ID" value="AKL97328.1"/>
    <property type="molecule type" value="Genomic_DNA"/>
</dbReference>
<proteinExistence type="predicted"/>
<dbReference type="NCBIfam" id="TIGR04129">
    <property type="entry name" value="CxxH_BA5709"/>
    <property type="match status" value="1"/>
</dbReference>
<reference evidence="1 2" key="1">
    <citation type="submission" date="2014-10" db="EMBL/GenBank/DDBJ databases">
        <title>Genome sequence of Clostridium aceticum DSM 1496.</title>
        <authorList>
            <person name="Poehlein A."/>
            <person name="Schiel-Bengelsdorf B."/>
            <person name="Gottschalk G."/>
            <person name="Duerre P."/>
            <person name="Daniel R."/>
        </authorList>
    </citation>
    <scope>NUCLEOTIDE SEQUENCE [LARGE SCALE GENOMIC DNA]</scope>
    <source>
        <strain evidence="1 2">DSM 1496</strain>
    </source>
</reference>
<name>A0A0G3WG60_9CLOT</name>
<organism evidence="1 2">
    <name type="scientific">Clostridium aceticum</name>
    <dbReference type="NCBI Taxonomy" id="84022"/>
    <lineage>
        <taxon>Bacteria</taxon>
        <taxon>Bacillati</taxon>
        <taxon>Bacillota</taxon>
        <taxon>Clostridia</taxon>
        <taxon>Eubacteriales</taxon>
        <taxon>Clostridiaceae</taxon>
        <taxon>Clostridium</taxon>
    </lineage>
</organism>
<evidence type="ECO:0000313" key="2">
    <source>
        <dbReference type="Proteomes" id="UP000035704"/>
    </source>
</evidence>
<keyword evidence="2" id="KW-1185">Reference proteome</keyword>
<accession>A0A0G3WG60</accession>
<dbReference type="AlphaFoldDB" id="A0A0G3WG60"/>
<dbReference type="OrthoDB" id="1652387at2"/>
<dbReference type="Pfam" id="PF14116">
    <property type="entry name" value="YyzF"/>
    <property type="match status" value="1"/>
</dbReference>
<dbReference type="KEGG" id="cace:CACET_c39000"/>
<dbReference type="PATRIC" id="fig|84022.6.peg.3986"/>
<dbReference type="Proteomes" id="UP000035704">
    <property type="component" value="Chromosome"/>
</dbReference>
<dbReference type="RefSeq" id="WP_082058267.1">
    <property type="nucleotide sequence ID" value="NZ_CP009687.1"/>
</dbReference>
<evidence type="ECO:0000313" key="1">
    <source>
        <dbReference type="EMBL" id="AKL97328.1"/>
    </source>
</evidence>
<dbReference type="InterPro" id="IPR025626">
    <property type="entry name" value="YyzF"/>
</dbReference>
<gene>
    <name evidence="1" type="ORF">CACET_c39000</name>
</gene>
<sequence length="55" mass="6461">MYVVCNQHLDNAIEEFVEVYEQPPDLYELEAVSFTDWAAPKTCHFCEHVPKYLVV</sequence>
<dbReference type="STRING" id="84022.CACET_c39000"/>